<dbReference type="RefSeq" id="WP_042514693.1">
    <property type="nucleotide sequence ID" value="NZ_CP065739.1"/>
</dbReference>
<proteinExistence type="predicted"/>
<organism evidence="1 2">
    <name type="scientific">Bacillus tropicus</name>
    <dbReference type="NCBI Taxonomy" id="2026188"/>
    <lineage>
        <taxon>Bacteria</taxon>
        <taxon>Bacillati</taxon>
        <taxon>Bacillota</taxon>
        <taxon>Bacilli</taxon>
        <taxon>Bacillales</taxon>
        <taxon>Bacillaceae</taxon>
        <taxon>Bacillus</taxon>
        <taxon>Bacillus cereus group</taxon>
    </lineage>
</organism>
<name>A0A7T2V700_9BACI</name>
<reference evidence="1 2" key="1">
    <citation type="submission" date="2020-12" db="EMBL/GenBank/DDBJ databases">
        <title>FDA dAtabase for Regulatory Grade micrObial Sequences (FDA-ARGOS): Supporting development and validation of Infectious Disease Dx tests.</title>
        <authorList>
            <person name="Nelson B."/>
            <person name="Plummer A."/>
            <person name="Tallon L."/>
            <person name="Sadzewicz L."/>
            <person name="Zhao X."/>
            <person name="Boylan J."/>
            <person name="Ott S."/>
            <person name="Bowen H."/>
            <person name="Vavikolanu K."/>
            <person name="Mehta A."/>
            <person name="Aluvathingal J."/>
            <person name="Nadendla S."/>
            <person name="Myers T."/>
            <person name="Yan Y."/>
            <person name="Sichtig H."/>
        </authorList>
    </citation>
    <scope>NUCLEOTIDE SEQUENCE [LARGE SCALE GENOMIC DNA]</scope>
    <source>
        <strain evidence="1 2">FDAARGOS_920</strain>
    </source>
</reference>
<evidence type="ECO:0000313" key="1">
    <source>
        <dbReference type="EMBL" id="QPR80180.1"/>
    </source>
</evidence>
<protein>
    <submittedName>
        <fullName evidence="1">Uncharacterized protein</fullName>
    </submittedName>
</protein>
<dbReference type="Gene3D" id="3.90.20.10">
    <property type="match status" value="1"/>
</dbReference>
<evidence type="ECO:0000313" key="2">
    <source>
        <dbReference type="Proteomes" id="UP000594791"/>
    </source>
</evidence>
<keyword evidence="2" id="KW-1185">Reference proteome</keyword>
<gene>
    <name evidence="1" type="ORF">I6G77_13620</name>
</gene>
<dbReference type="EMBL" id="CP065739">
    <property type="protein sequence ID" value="QPR80180.1"/>
    <property type="molecule type" value="Genomic_DNA"/>
</dbReference>
<accession>A0A7T2V700</accession>
<sequence length="96" mass="11063">MENTEILLAIAELKSSIDKRFDALEKQFDKRLDSVSEELYKIKQNLDTVDGQQSEDTRKQIDKIEKDVKILNQDVMYLAGKLGVHDLKLIGIENKI</sequence>
<dbReference type="Proteomes" id="UP000594791">
    <property type="component" value="Chromosome"/>
</dbReference>